<feature type="compositionally biased region" description="Low complexity" evidence="1">
    <location>
        <begin position="9"/>
        <end position="29"/>
    </location>
</feature>
<evidence type="ECO:0000313" key="2">
    <source>
        <dbReference type="EMBL" id="KAK7033352.1"/>
    </source>
</evidence>
<feature type="region of interest" description="Disordered" evidence="1">
    <location>
        <begin position="56"/>
        <end position="85"/>
    </location>
</feature>
<evidence type="ECO:0000256" key="1">
    <source>
        <dbReference type="SAM" id="MobiDB-lite"/>
    </source>
</evidence>
<proteinExistence type="predicted"/>
<dbReference type="EMBL" id="JAWWNJ010000023">
    <property type="protein sequence ID" value="KAK7033352.1"/>
    <property type="molecule type" value="Genomic_DNA"/>
</dbReference>
<feature type="compositionally biased region" description="Low complexity" evidence="1">
    <location>
        <begin position="583"/>
        <end position="605"/>
    </location>
</feature>
<name>A0AAW0C2R3_9AGAR</name>
<comment type="caution">
    <text evidence="2">The sequence shown here is derived from an EMBL/GenBank/DDBJ whole genome shotgun (WGS) entry which is preliminary data.</text>
</comment>
<feature type="compositionally biased region" description="Basic and acidic residues" evidence="1">
    <location>
        <begin position="209"/>
        <end position="218"/>
    </location>
</feature>
<feature type="region of interest" description="Disordered" evidence="1">
    <location>
        <begin position="387"/>
        <end position="435"/>
    </location>
</feature>
<feature type="compositionally biased region" description="Acidic residues" evidence="1">
    <location>
        <begin position="219"/>
        <end position="231"/>
    </location>
</feature>
<sequence length="804" mass="85631">MMHRRDTTASDTTASTSPLSPFSTFSVPSEPTSDELPDLGAFTAVLRAWNHLQPTPRIFPPLLQHSTSNSSSMEPESDDLRESAALDGSTVWSRRPIALYLDSVSATTDTDGHSPSPRSPSPSGSGSNTEGDVRTLELETVDYELSDLEDLDLDPQPSLGLLDGALSFIAAERARWTAQREAEVAANEGAWKHVVEPRRKRRRKRTRTPKSEDALRDEQVEESLAAEDADDSSSSFDNTTTTTTTTTTHKSVPATPARSRKERRRQQQALANNSPSGKRLLIHSKSTPQLRVVPLVYEPHPHPHYPRVVQLRTLAQKLGKVFPADKAALDGLIPGDLDLHQRMRSDDFFVDPRGPPPGANDTLIHVFIDHSNILIGLLTYLRRHSRPQNYTSSSSTSITTTGATPSNTPNHTHTATPAPSTTTFSFPPKPSPKSKHLSHAALALILERGRPISRRVLVTSSPLYQPMDTAERLGYEVRVYARVPDLGDGQDRAGSSGGGRPQGHNRSLSAGAGGLMGFPQGQQASAGGNGGGGTPGELPALKNPRWGGGNGISGEGMTGGGPGGGGGGGGGRKGRKGHVRRVSGSQGSTSTESEGQQQMAKAAAASFPHAFIRSLGPNGNGGSAAININTTSSISPPMYGTNPISSSFPTTMNSMHHLGGLSPTAVYAHGLPNNPNVNANALAGLGASGAAKIKYREQGVDELLQLKLHQALAAVDGPVPPGATIVLATGDGNVGQFNEDGFLGPVRTALKKGWRVELYAWEEGLSRSWMREFGDWTKPLEGEMTGRFRVVGMEQFAGELLEIY</sequence>
<feature type="region of interest" description="Disordered" evidence="1">
    <location>
        <begin position="1"/>
        <end position="37"/>
    </location>
</feature>
<feature type="compositionally biased region" description="Polar residues" evidence="1">
    <location>
        <begin position="267"/>
        <end position="276"/>
    </location>
</feature>
<protein>
    <submittedName>
        <fullName evidence="2">Uncharacterized protein</fullName>
    </submittedName>
</protein>
<feature type="compositionally biased region" description="Low complexity" evidence="1">
    <location>
        <begin position="232"/>
        <end position="248"/>
    </location>
</feature>
<organism evidence="2 3">
    <name type="scientific">Favolaschia claudopus</name>
    <dbReference type="NCBI Taxonomy" id="2862362"/>
    <lineage>
        <taxon>Eukaryota</taxon>
        <taxon>Fungi</taxon>
        <taxon>Dikarya</taxon>
        <taxon>Basidiomycota</taxon>
        <taxon>Agaricomycotina</taxon>
        <taxon>Agaricomycetes</taxon>
        <taxon>Agaricomycetidae</taxon>
        <taxon>Agaricales</taxon>
        <taxon>Marasmiineae</taxon>
        <taxon>Mycenaceae</taxon>
        <taxon>Favolaschia</taxon>
    </lineage>
</organism>
<feature type="compositionally biased region" description="Basic residues" evidence="1">
    <location>
        <begin position="198"/>
        <end position="208"/>
    </location>
</feature>
<gene>
    <name evidence="2" type="ORF">R3P38DRAFT_2922225</name>
</gene>
<keyword evidence="3" id="KW-1185">Reference proteome</keyword>
<dbReference type="CDD" id="cd18724">
    <property type="entry name" value="PIN_LabA-like"/>
    <property type="match status" value="1"/>
</dbReference>
<feature type="region of interest" description="Disordered" evidence="1">
    <location>
        <begin position="196"/>
        <end position="282"/>
    </location>
</feature>
<feature type="compositionally biased region" description="Gly residues" evidence="1">
    <location>
        <begin position="546"/>
        <end position="571"/>
    </location>
</feature>
<reference evidence="2 3" key="1">
    <citation type="journal article" date="2024" name="J Genomics">
        <title>Draft genome sequencing and assembly of Favolaschia claudopus CIRM-BRFM 2984 isolated from oak limbs.</title>
        <authorList>
            <person name="Navarro D."/>
            <person name="Drula E."/>
            <person name="Chaduli D."/>
            <person name="Cazenave R."/>
            <person name="Ahrendt S."/>
            <person name="Wang J."/>
            <person name="Lipzen A."/>
            <person name="Daum C."/>
            <person name="Barry K."/>
            <person name="Grigoriev I.V."/>
            <person name="Favel A."/>
            <person name="Rosso M.N."/>
            <person name="Martin F."/>
        </authorList>
    </citation>
    <scope>NUCLEOTIDE SEQUENCE [LARGE SCALE GENOMIC DNA]</scope>
    <source>
        <strain evidence="2 3">CIRM-BRFM 2984</strain>
    </source>
</reference>
<evidence type="ECO:0000313" key="3">
    <source>
        <dbReference type="Proteomes" id="UP001362999"/>
    </source>
</evidence>
<dbReference type="Proteomes" id="UP001362999">
    <property type="component" value="Unassembled WGS sequence"/>
</dbReference>
<feature type="region of interest" description="Disordered" evidence="1">
    <location>
        <begin position="106"/>
        <end position="131"/>
    </location>
</feature>
<feature type="compositionally biased region" description="Basic residues" evidence="1">
    <location>
        <begin position="572"/>
        <end position="581"/>
    </location>
</feature>
<feature type="region of interest" description="Disordered" evidence="1">
    <location>
        <begin position="486"/>
        <end position="605"/>
    </location>
</feature>
<accession>A0AAW0C2R3</accession>
<feature type="compositionally biased region" description="Low complexity" evidence="1">
    <location>
        <begin position="387"/>
        <end position="426"/>
    </location>
</feature>
<dbReference type="AlphaFoldDB" id="A0AAW0C2R3"/>